<dbReference type="AlphaFoldDB" id="A0A0C5G1F1"/>
<dbReference type="EMBL" id="CP010849">
    <property type="protein sequence ID" value="AJP03823.1"/>
    <property type="molecule type" value="Genomic_DNA"/>
</dbReference>
<dbReference type="GO" id="GO:0016787">
    <property type="term" value="F:hydrolase activity"/>
    <property type="evidence" value="ECO:0007669"/>
    <property type="project" value="UniProtKB-KW"/>
</dbReference>
<dbReference type="HOGENOM" id="CLU_070456_1_2_11"/>
<evidence type="ECO:0000313" key="4">
    <source>
        <dbReference type="EMBL" id="AJP03823.1"/>
    </source>
</evidence>
<dbReference type="PATRIC" id="fig|477245.3.peg.4738"/>
<keyword evidence="5" id="KW-1185">Reference proteome</keyword>
<dbReference type="InterPro" id="IPR001031">
    <property type="entry name" value="Thioesterase"/>
</dbReference>
<evidence type="ECO:0000313" key="5">
    <source>
        <dbReference type="Proteomes" id="UP000032234"/>
    </source>
</evidence>
<dbReference type="SUPFAM" id="SSF53474">
    <property type="entry name" value="alpha/beta-Hydrolases"/>
    <property type="match status" value="1"/>
</dbReference>
<dbReference type="PANTHER" id="PTHR11487">
    <property type="entry name" value="THIOESTERASE"/>
    <property type="match status" value="1"/>
</dbReference>
<dbReference type="InterPro" id="IPR012223">
    <property type="entry name" value="TEII"/>
</dbReference>
<dbReference type="Pfam" id="PF00975">
    <property type="entry name" value="Thioesterase"/>
    <property type="match status" value="1"/>
</dbReference>
<dbReference type="KEGG" id="scw:TU94_22425"/>
<dbReference type="InterPro" id="IPR029058">
    <property type="entry name" value="AB_hydrolase_fold"/>
</dbReference>
<proteinExistence type="inferred from homology"/>
<dbReference type="STRING" id="477245.TU94_22425"/>
<dbReference type="SMART" id="SM00824">
    <property type="entry name" value="PKS_TE"/>
    <property type="match status" value="1"/>
</dbReference>
<dbReference type="InterPro" id="IPR020802">
    <property type="entry name" value="TesA-like"/>
</dbReference>
<evidence type="ECO:0000256" key="2">
    <source>
        <dbReference type="ARBA" id="ARBA00022801"/>
    </source>
</evidence>
<keyword evidence="2 4" id="KW-0378">Hydrolase</keyword>
<dbReference type="PANTHER" id="PTHR11487:SF0">
    <property type="entry name" value="S-ACYL FATTY ACID SYNTHASE THIOESTERASE, MEDIUM CHAIN"/>
    <property type="match status" value="1"/>
</dbReference>
<dbReference type="Proteomes" id="UP000032234">
    <property type="component" value="Chromosome"/>
</dbReference>
<dbReference type="GO" id="GO:0008610">
    <property type="term" value="P:lipid biosynthetic process"/>
    <property type="evidence" value="ECO:0007669"/>
    <property type="project" value="TreeGrafter"/>
</dbReference>
<evidence type="ECO:0000259" key="3">
    <source>
        <dbReference type="SMART" id="SM00824"/>
    </source>
</evidence>
<evidence type="ECO:0000256" key="1">
    <source>
        <dbReference type="ARBA" id="ARBA00007169"/>
    </source>
</evidence>
<feature type="domain" description="Thioesterase TesA-like" evidence="3">
    <location>
        <begin position="26"/>
        <end position="247"/>
    </location>
</feature>
<sequence>MSANRVDGNLWIRRYHPAPDAAVRLVCLPHAGGSASYFFPVSKELSPDFDVLAVQYPGRQDRRDERCMDSIAELADAVTAVLLPVTDRPVVLFGHSMGATLAFEVARRLERRGIVPLALLASGRRAPSRHRDEGVHRRSDDEIVAEIKALSGTKAEVLGDEELLRMVLPAIRSDYKAAETYRYVEGPPLSTPIQAHFGVDDPRVSRDEAAAWAEHTTGPFELHSYPGGHFYLNDEAPRVIEAIAKVGASVGP</sequence>
<protein>
    <submittedName>
        <fullName evidence="4">Oleoyl-ACP hydrolase</fullName>
    </submittedName>
</protein>
<accession>A0A0C5G1F1</accession>
<dbReference type="RefSeq" id="WP_044383932.1">
    <property type="nucleotide sequence ID" value="NZ_CP010849.1"/>
</dbReference>
<organism evidence="4 5">
    <name type="scientific">Streptomyces cyaneogriseus subsp. noncyanogenus</name>
    <dbReference type="NCBI Taxonomy" id="477245"/>
    <lineage>
        <taxon>Bacteria</taxon>
        <taxon>Bacillati</taxon>
        <taxon>Actinomycetota</taxon>
        <taxon>Actinomycetes</taxon>
        <taxon>Kitasatosporales</taxon>
        <taxon>Streptomycetaceae</taxon>
        <taxon>Streptomyces</taxon>
    </lineage>
</organism>
<reference evidence="4 5" key="1">
    <citation type="submission" date="2015-02" db="EMBL/GenBank/DDBJ databases">
        <title>Genome sequence of thermotolerant Streptomyces cyaneogriseus subsp. Noncyanogenus NMWT1, the producer of nematocidal antibiotics nemadectin.</title>
        <authorList>
            <person name="Wang H."/>
            <person name="Li C."/>
            <person name="Xiang W."/>
            <person name="Wang X."/>
        </authorList>
    </citation>
    <scope>NUCLEOTIDE SEQUENCE [LARGE SCALE GENOMIC DNA]</scope>
    <source>
        <strain evidence="4 5">NMWT 1</strain>
    </source>
</reference>
<name>A0A0C5G1F1_9ACTN</name>
<dbReference type="Gene3D" id="3.40.50.1820">
    <property type="entry name" value="alpha/beta hydrolase"/>
    <property type="match status" value="1"/>
</dbReference>
<gene>
    <name evidence="4" type="ORF">TU94_22425</name>
</gene>
<comment type="similarity">
    <text evidence="1">Belongs to the thioesterase family.</text>
</comment>